<evidence type="ECO:0000313" key="4">
    <source>
        <dbReference type="Proteomes" id="UP001183006"/>
    </source>
</evidence>
<dbReference type="KEGG" id="mmav:RE476_07085"/>
<keyword evidence="2" id="KW-0812">Transmembrane</keyword>
<evidence type="ECO:0000256" key="1">
    <source>
        <dbReference type="SAM" id="MobiDB-lite"/>
    </source>
</evidence>
<evidence type="ECO:0000313" key="3">
    <source>
        <dbReference type="EMBL" id="WMW21177.1"/>
    </source>
</evidence>
<dbReference type="Proteomes" id="UP001183006">
    <property type="component" value="Chromosome"/>
</dbReference>
<feature type="transmembrane region" description="Helical" evidence="2">
    <location>
        <begin position="122"/>
        <end position="140"/>
    </location>
</feature>
<gene>
    <name evidence="3" type="ORF">RE476_07085</name>
</gene>
<name>A0AA51UDH3_9EURY</name>
<sequence length="142" mass="15928">MKRKSNDELNLSILRRGKRLVVITKYRAIAVFALLLLMILIALMPQEQMNIDFENQTNETQDNMSENSTLMSTTDDKQTDEEPGWWKHEGHSTVTGTNTTPGSYPNTDGDDSKNDTQEIPEFPSIAAPVIITLSIVLFAGKK</sequence>
<dbReference type="RefSeq" id="WP_309306963.1">
    <property type="nucleotide sequence ID" value="NZ_CP133594.1"/>
</dbReference>
<feature type="compositionally biased region" description="Polar residues" evidence="1">
    <location>
        <begin position="54"/>
        <end position="73"/>
    </location>
</feature>
<dbReference type="EMBL" id="CP133594">
    <property type="protein sequence ID" value="WMW21177.1"/>
    <property type="molecule type" value="Genomic_DNA"/>
</dbReference>
<reference evidence="3" key="1">
    <citation type="submission" date="2023-08" db="EMBL/GenBank/DDBJ databases">
        <title>Methanolobus mangrovi sp. nov. and Methanolobus sediminis sp. nov, two novel methylotrophic methanogens isolated from mangrove sediments in China.</title>
        <authorList>
            <person name="Zhou J."/>
        </authorList>
    </citation>
    <scope>NUCLEOTIDE SEQUENCE</scope>
    <source>
        <strain evidence="3">FTZ2</strain>
    </source>
</reference>
<dbReference type="GeneID" id="84229892"/>
<feature type="region of interest" description="Disordered" evidence="1">
    <location>
        <begin position="54"/>
        <end position="120"/>
    </location>
</feature>
<evidence type="ECO:0000256" key="2">
    <source>
        <dbReference type="SAM" id="Phobius"/>
    </source>
</evidence>
<keyword evidence="2" id="KW-0472">Membrane</keyword>
<keyword evidence="4" id="KW-1185">Reference proteome</keyword>
<proteinExistence type="predicted"/>
<keyword evidence="2" id="KW-1133">Transmembrane helix</keyword>
<dbReference type="AlphaFoldDB" id="A0AA51UDH3"/>
<accession>A0AA51UDH3</accession>
<feature type="transmembrane region" description="Helical" evidence="2">
    <location>
        <begin position="20"/>
        <end position="44"/>
    </location>
</feature>
<organism evidence="3 4">
    <name type="scientific">Methanolobus mangrovi</name>
    <dbReference type="NCBI Taxonomy" id="3072977"/>
    <lineage>
        <taxon>Archaea</taxon>
        <taxon>Methanobacteriati</taxon>
        <taxon>Methanobacteriota</taxon>
        <taxon>Stenosarchaea group</taxon>
        <taxon>Methanomicrobia</taxon>
        <taxon>Methanosarcinales</taxon>
        <taxon>Methanosarcinaceae</taxon>
        <taxon>Methanolobus</taxon>
    </lineage>
</organism>
<feature type="compositionally biased region" description="Polar residues" evidence="1">
    <location>
        <begin position="92"/>
        <end position="106"/>
    </location>
</feature>
<protein>
    <submittedName>
        <fullName evidence="3">Uncharacterized protein</fullName>
    </submittedName>
</protein>